<keyword evidence="3" id="KW-1185">Reference proteome</keyword>
<dbReference type="AlphaFoldDB" id="A0A2U2JBM3"/>
<accession>A0A2U2JBM3</accession>
<evidence type="ECO:0000313" key="2">
    <source>
        <dbReference type="EMBL" id="PWG05739.1"/>
    </source>
</evidence>
<feature type="transmembrane region" description="Helical" evidence="1">
    <location>
        <begin position="12"/>
        <end position="33"/>
    </location>
</feature>
<dbReference type="OrthoDB" id="1448668at2"/>
<reference evidence="2 3" key="1">
    <citation type="submission" date="2018-05" db="EMBL/GenBank/DDBJ databases">
        <title>Polaribacter aquimarinus sp. nov., isolated from sediment in a sediment of sea.</title>
        <authorList>
            <person name="Lu D."/>
        </authorList>
    </citation>
    <scope>NUCLEOTIDE SEQUENCE [LARGE SCALE GENOMIC DNA]</scope>
    <source>
        <strain evidence="2 3">ZY113</strain>
    </source>
</reference>
<evidence type="ECO:0008006" key="4">
    <source>
        <dbReference type="Google" id="ProtNLM"/>
    </source>
</evidence>
<feature type="transmembrane region" description="Helical" evidence="1">
    <location>
        <begin position="110"/>
        <end position="129"/>
    </location>
</feature>
<feature type="transmembrane region" description="Helical" evidence="1">
    <location>
        <begin position="59"/>
        <end position="77"/>
    </location>
</feature>
<sequence length="172" mass="19821">MKSISILKKLIIFYYYFAIFGILVLTIGFPIVFNLKKNKAESLVLNFMDMNIDVVDMNLTPFIIIILIGVIIIFQLLRGIYYFKKSLNDLANGNYFSELVVNNFKKTGKCFLIFGFGQWIYRIIIQIVVLEDLKLGINNTLFLATILGLFFLFLSDAFAKAKETKQENDLTI</sequence>
<name>A0A2U2JBM3_9FLAO</name>
<gene>
    <name evidence="2" type="ORF">DIS07_04645</name>
</gene>
<comment type="caution">
    <text evidence="2">The sequence shown here is derived from an EMBL/GenBank/DDBJ whole genome shotgun (WGS) entry which is preliminary data.</text>
</comment>
<evidence type="ECO:0000256" key="1">
    <source>
        <dbReference type="SAM" id="Phobius"/>
    </source>
</evidence>
<organism evidence="2 3">
    <name type="scientific">Polaribacter aquimarinus</name>
    <dbReference type="NCBI Taxonomy" id="2100726"/>
    <lineage>
        <taxon>Bacteria</taxon>
        <taxon>Pseudomonadati</taxon>
        <taxon>Bacteroidota</taxon>
        <taxon>Flavobacteriia</taxon>
        <taxon>Flavobacteriales</taxon>
        <taxon>Flavobacteriaceae</taxon>
    </lineage>
</organism>
<dbReference type="Pfam" id="PF11188">
    <property type="entry name" value="DUF2975"/>
    <property type="match status" value="1"/>
</dbReference>
<dbReference type="InterPro" id="IPR021354">
    <property type="entry name" value="DUF2975"/>
</dbReference>
<keyword evidence="1" id="KW-0472">Membrane</keyword>
<feature type="transmembrane region" description="Helical" evidence="1">
    <location>
        <begin position="141"/>
        <end position="159"/>
    </location>
</feature>
<dbReference type="EMBL" id="QFFG01000002">
    <property type="protein sequence ID" value="PWG05739.1"/>
    <property type="molecule type" value="Genomic_DNA"/>
</dbReference>
<keyword evidence="1" id="KW-0812">Transmembrane</keyword>
<evidence type="ECO:0000313" key="3">
    <source>
        <dbReference type="Proteomes" id="UP000245670"/>
    </source>
</evidence>
<protein>
    <recommendedName>
        <fullName evidence="4">DUF2975 domain-containing protein</fullName>
    </recommendedName>
</protein>
<proteinExistence type="predicted"/>
<keyword evidence="1" id="KW-1133">Transmembrane helix</keyword>
<dbReference type="RefSeq" id="WP_109404072.1">
    <property type="nucleotide sequence ID" value="NZ_QFFG01000002.1"/>
</dbReference>
<dbReference type="Proteomes" id="UP000245670">
    <property type="component" value="Unassembled WGS sequence"/>
</dbReference>